<gene>
    <name evidence="5" type="ORF">CCH79_00004274</name>
</gene>
<feature type="non-terminal residue" evidence="5">
    <location>
        <position position="1"/>
    </location>
</feature>
<evidence type="ECO:0000313" key="6">
    <source>
        <dbReference type="Proteomes" id="UP000250572"/>
    </source>
</evidence>
<keyword evidence="2 3" id="KW-0040">ANK repeat</keyword>
<feature type="compositionally biased region" description="Basic residues" evidence="4">
    <location>
        <begin position="195"/>
        <end position="206"/>
    </location>
</feature>
<dbReference type="GO" id="GO:0005737">
    <property type="term" value="C:cytoplasm"/>
    <property type="evidence" value="ECO:0007669"/>
    <property type="project" value="TreeGrafter"/>
</dbReference>
<name>A0A315V794_GAMAF</name>
<feature type="repeat" description="ANK" evidence="3">
    <location>
        <begin position="278"/>
        <end position="310"/>
    </location>
</feature>
<feature type="region of interest" description="Disordered" evidence="4">
    <location>
        <begin position="564"/>
        <end position="622"/>
    </location>
</feature>
<dbReference type="EMBL" id="NHOQ01002355">
    <property type="protein sequence ID" value="PWA17919.1"/>
    <property type="molecule type" value="Genomic_DNA"/>
</dbReference>
<feature type="compositionally biased region" description="Polar residues" evidence="4">
    <location>
        <begin position="564"/>
        <end position="578"/>
    </location>
</feature>
<feature type="region of interest" description="Disordered" evidence="4">
    <location>
        <begin position="186"/>
        <end position="206"/>
    </location>
</feature>
<evidence type="ECO:0000256" key="4">
    <source>
        <dbReference type="SAM" id="MobiDB-lite"/>
    </source>
</evidence>
<dbReference type="FunFam" id="1.25.40.20:FF:000198">
    <property type="entry name" value="Myosin binding subunit, isoform P"/>
    <property type="match status" value="1"/>
</dbReference>
<feature type="region of interest" description="Disordered" evidence="4">
    <location>
        <begin position="636"/>
        <end position="682"/>
    </location>
</feature>
<evidence type="ECO:0000256" key="1">
    <source>
        <dbReference type="ARBA" id="ARBA00022737"/>
    </source>
</evidence>
<dbReference type="Pfam" id="PF12796">
    <property type="entry name" value="Ank_2"/>
    <property type="match status" value="2"/>
</dbReference>
<keyword evidence="1" id="KW-0677">Repeat</keyword>
<dbReference type="GO" id="GO:0017020">
    <property type="term" value="F:myosin phosphatase regulator activity"/>
    <property type="evidence" value="ECO:0007669"/>
    <property type="project" value="TreeGrafter"/>
</dbReference>
<feature type="compositionally biased region" description="Polar residues" evidence="4">
    <location>
        <begin position="667"/>
        <end position="682"/>
    </location>
</feature>
<feature type="compositionally biased region" description="Low complexity" evidence="4">
    <location>
        <begin position="479"/>
        <end position="489"/>
    </location>
</feature>
<dbReference type="PROSITE" id="PS50297">
    <property type="entry name" value="ANK_REP_REGION"/>
    <property type="match status" value="4"/>
</dbReference>
<dbReference type="PRINTS" id="PR01415">
    <property type="entry name" value="ANKYRIN"/>
</dbReference>
<feature type="repeat" description="ANK" evidence="3">
    <location>
        <begin position="245"/>
        <end position="277"/>
    </location>
</feature>
<evidence type="ECO:0000313" key="5">
    <source>
        <dbReference type="EMBL" id="PWA17919.1"/>
    </source>
</evidence>
<dbReference type="InterPro" id="IPR036770">
    <property type="entry name" value="Ankyrin_rpt-contain_sf"/>
</dbReference>
<feature type="region of interest" description="Disordered" evidence="4">
    <location>
        <begin position="465"/>
        <end position="489"/>
    </location>
</feature>
<dbReference type="STRING" id="33528.ENSGAFP00000013815"/>
<protein>
    <submittedName>
        <fullName evidence="5">Uncharacterized protein</fullName>
    </submittedName>
</protein>
<dbReference type="SMART" id="SM00248">
    <property type="entry name" value="ANK"/>
    <property type="match status" value="5"/>
</dbReference>
<feature type="compositionally biased region" description="Low complexity" evidence="4">
    <location>
        <begin position="654"/>
        <end position="666"/>
    </location>
</feature>
<feature type="region of interest" description="Disordered" evidence="4">
    <location>
        <begin position="755"/>
        <end position="775"/>
    </location>
</feature>
<dbReference type="SUPFAM" id="SSF48403">
    <property type="entry name" value="Ankyrin repeat"/>
    <property type="match status" value="1"/>
</dbReference>
<dbReference type="Gene3D" id="1.25.40.20">
    <property type="entry name" value="Ankyrin repeat-containing domain"/>
    <property type="match status" value="3"/>
</dbReference>
<sequence length="775" mass="84582">QARDNKLDYKELPWRVGRGELETAPTREELLSMRGSGYWAGFPFKSMFGWKLRCGRRGCRSGCYGEAFPLRAGRQELERWTAADSVFIAAAAAADSHFNRSNIVGSHQHRFLVPDHHSSSHRGILRESNLGERAEHRHGITATLVAMAADHGELLAEMATVGRLSATERLKHAQKRRAQQLKAWAQMEKDASRGSRAKADKKKKRTTKVKFPNSVTLLEAAARNDVEEVRELLNSGVSPDLVNEDGLTALHQCCIDDFVEIVQCLLDAGASVNACDSELWTPLHAAATCGHTGLVQLLIQAGANLLAVNADGNMAYDLCEDEATLELLEMVMAEQGITQKRIDECRGAKELAMLADVEGLINSGADLNAQDNNGATLLHIASANGYMSVAELLVDQRAQLELKDSDGWTPLHAAACWGQIQVVELLVAHGANLNSKSVLDETPLDVCIDEEVRAKLTDLKNKHDAIMKSQDKQKGTLQRRVSSTGSRGKVVRRVSVNERSSLYRREHHREAIVWQEPATTPEPQDDDEDRQTDIELLRHAHMVATGAATTRLEELEVADRKIASSSVANGETSVSLASSVPGELWSGGGRMDRSGTYELSPASRQAEGEGADSMTREKSHHTLADLKRQRAAAKLNKYPAPPPPLPSTAEVEEPPVATTTPQAQPEIQTIPTPEQSSSPSQVFFTPASGDPPLLKLRAPEEEQTNNKEPCCGLMIALRTNFMPHSMSWDGMETLERKVFVLVRPSDVPLAGSVQKLKGGNSSQPADGGVAARWGI</sequence>
<feature type="compositionally biased region" description="Basic and acidic residues" evidence="4">
    <location>
        <begin position="465"/>
        <end position="474"/>
    </location>
</feature>
<dbReference type="PANTHER" id="PTHR24179:SF30">
    <property type="entry name" value="PROTEIN PHOSPHATASE 1 REGULATORY SUBUNIT 16A"/>
    <property type="match status" value="1"/>
</dbReference>
<dbReference type="Proteomes" id="UP000250572">
    <property type="component" value="Unassembled WGS sequence"/>
</dbReference>
<dbReference type="PROSITE" id="PS50088">
    <property type="entry name" value="ANK_REPEAT"/>
    <property type="match status" value="4"/>
</dbReference>
<dbReference type="GO" id="GO:0004857">
    <property type="term" value="F:enzyme inhibitor activity"/>
    <property type="evidence" value="ECO:0007669"/>
    <property type="project" value="TreeGrafter"/>
</dbReference>
<keyword evidence="6" id="KW-1185">Reference proteome</keyword>
<organism evidence="5 6">
    <name type="scientific">Gambusia affinis</name>
    <name type="common">Western mosquitofish</name>
    <name type="synonym">Heterandria affinis</name>
    <dbReference type="NCBI Taxonomy" id="33528"/>
    <lineage>
        <taxon>Eukaryota</taxon>
        <taxon>Metazoa</taxon>
        <taxon>Chordata</taxon>
        <taxon>Craniata</taxon>
        <taxon>Vertebrata</taxon>
        <taxon>Euteleostomi</taxon>
        <taxon>Actinopterygii</taxon>
        <taxon>Neopterygii</taxon>
        <taxon>Teleostei</taxon>
        <taxon>Neoteleostei</taxon>
        <taxon>Acanthomorphata</taxon>
        <taxon>Ovalentaria</taxon>
        <taxon>Atherinomorphae</taxon>
        <taxon>Cyprinodontiformes</taxon>
        <taxon>Poeciliidae</taxon>
        <taxon>Poeciliinae</taxon>
        <taxon>Gambusia</taxon>
    </lineage>
</organism>
<comment type="caution">
    <text evidence="5">The sequence shown here is derived from an EMBL/GenBank/DDBJ whole genome shotgun (WGS) entry which is preliminary data.</text>
</comment>
<reference evidence="5 6" key="1">
    <citation type="journal article" date="2018" name="G3 (Bethesda)">
        <title>A High-Quality Reference Genome for the Invasive Mosquitofish Gambusia affinis Using a Chicago Library.</title>
        <authorList>
            <person name="Hoffberg S.L."/>
            <person name="Troendle N.J."/>
            <person name="Glenn T.C."/>
            <person name="Mahmud O."/>
            <person name="Louha S."/>
            <person name="Chalopin D."/>
            <person name="Bennetzen J.L."/>
            <person name="Mauricio R."/>
        </authorList>
    </citation>
    <scope>NUCLEOTIDE SEQUENCE [LARGE SCALE GENOMIC DNA]</scope>
    <source>
        <strain evidence="5">NE01/NJP1002.9</strain>
        <tissue evidence="5">Muscle</tissue>
    </source>
</reference>
<proteinExistence type="predicted"/>
<dbReference type="PANTHER" id="PTHR24179">
    <property type="entry name" value="PROTEIN PHOSPHATASE 1 REGULATORY SUBUNIT 12"/>
    <property type="match status" value="1"/>
</dbReference>
<evidence type="ECO:0000256" key="2">
    <source>
        <dbReference type="ARBA" id="ARBA00023043"/>
    </source>
</evidence>
<dbReference type="AlphaFoldDB" id="A0A315V794"/>
<dbReference type="InterPro" id="IPR002110">
    <property type="entry name" value="Ankyrin_rpt"/>
</dbReference>
<accession>A0A315V794</accession>
<feature type="repeat" description="ANK" evidence="3">
    <location>
        <begin position="373"/>
        <end position="405"/>
    </location>
</feature>
<evidence type="ECO:0000256" key="3">
    <source>
        <dbReference type="PROSITE-ProRule" id="PRU00023"/>
    </source>
</evidence>
<feature type="repeat" description="ANK" evidence="3">
    <location>
        <begin position="406"/>
        <end position="438"/>
    </location>
</feature>
<dbReference type="InterPro" id="IPR051226">
    <property type="entry name" value="PP1_Regulatory_Subunit"/>
</dbReference>